<reference evidence="1" key="1">
    <citation type="submission" date="2020-04" db="EMBL/GenBank/DDBJ databases">
        <title>Genome Assembly and Annotation of Botryosphaeria dothidea sdau 11-99, a Latent Pathogen of Apple Fruit Ring Rot in China.</title>
        <authorList>
            <person name="Yu C."/>
            <person name="Diao Y."/>
            <person name="Lu Q."/>
            <person name="Zhao J."/>
            <person name="Cui S."/>
            <person name="Peng C."/>
            <person name="He B."/>
            <person name="Liu H."/>
        </authorList>
    </citation>
    <scope>NUCLEOTIDE SEQUENCE [LARGE SCALE GENOMIC DNA]</scope>
    <source>
        <strain evidence="1">Sdau11-99</strain>
    </source>
</reference>
<dbReference type="Proteomes" id="UP000572817">
    <property type="component" value="Unassembled WGS sequence"/>
</dbReference>
<dbReference type="AlphaFoldDB" id="A0A8H4N6X5"/>
<comment type="caution">
    <text evidence="1">The sequence shown here is derived from an EMBL/GenBank/DDBJ whole genome shotgun (WGS) entry which is preliminary data.</text>
</comment>
<evidence type="ECO:0000313" key="1">
    <source>
        <dbReference type="EMBL" id="KAF4308141.1"/>
    </source>
</evidence>
<sequence length="80" mass="8949">MASTPEIESTLSKEVTAFAAALAAQMWEMNLLEEKLAYNDLKDAIHKFAARTFTKKPYDDGVFPIFGDAARSKRIPERLA</sequence>
<organism evidence="1 2">
    <name type="scientific">Botryosphaeria dothidea</name>
    <dbReference type="NCBI Taxonomy" id="55169"/>
    <lineage>
        <taxon>Eukaryota</taxon>
        <taxon>Fungi</taxon>
        <taxon>Dikarya</taxon>
        <taxon>Ascomycota</taxon>
        <taxon>Pezizomycotina</taxon>
        <taxon>Dothideomycetes</taxon>
        <taxon>Dothideomycetes incertae sedis</taxon>
        <taxon>Botryosphaeriales</taxon>
        <taxon>Botryosphaeriaceae</taxon>
        <taxon>Botryosphaeria</taxon>
    </lineage>
</organism>
<evidence type="ECO:0000313" key="2">
    <source>
        <dbReference type="Proteomes" id="UP000572817"/>
    </source>
</evidence>
<accession>A0A8H4N6X5</accession>
<gene>
    <name evidence="1" type="ORF">GTA08_BOTSDO04770</name>
</gene>
<keyword evidence="2" id="KW-1185">Reference proteome</keyword>
<dbReference type="EMBL" id="WWBZ02000022">
    <property type="protein sequence ID" value="KAF4308141.1"/>
    <property type="molecule type" value="Genomic_DNA"/>
</dbReference>
<proteinExistence type="predicted"/>
<name>A0A8H4N6X5_9PEZI</name>
<protein>
    <submittedName>
        <fullName evidence="1">Uncharacterized protein</fullName>
    </submittedName>
</protein>